<dbReference type="Gramene" id="OE9A077832T1">
    <property type="protein sequence ID" value="OE9A077832C1"/>
    <property type="gene ID" value="OE9A077832"/>
</dbReference>
<feature type="region of interest" description="Disordered" evidence="1">
    <location>
        <begin position="28"/>
        <end position="144"/>
    </location>
</feature>
<evidence type="ECO:0000256" key="1">
    <source>
        <dbReference type="SAM" id="MobiDB-lite"/>
    </source>
</evidence>
<evidence type="ECO:0000313" key="2">
    <source>
        <dbReference type="EMBL" id="CAA2940101.1"/>
    </source>
</evidence>
<dbReference type="PANTHER" id="PTHR36746">
    <property type="entry name" value="BNAC04G51760D PROTEIN"/>
    <property type="match status" value="1"/>
</dbReference>
<accession>A0A8S0PEC7</accession>
<sequence>MAKNQNNKNSKGMCEKIYSAVSGGRKLGLISHHTQGSVPSETAKKSRVQNTDNPSKPSHRMIPIEFEPPVGQSPMSKSENLPTTARNAGKDDGTKGVLEISVQETAINGERNRLKGRMEGKTHGQVEKVPSKKDRPSRVSMEGKTKLKERIASMANTVFTKDKAMQEKGNEDKKIEPKGTNDNFSDYIDHVKNKITVSTAAAAGGGGGVEKTATRKDSFYNKVSSYIKHTKKKIGKTDNF</sequence>
<dbReference type="OrthoDB" id="1588050at2759"/>
<feature type="compositionally biased region" description="Basic and acidic residues" evidence="1">
    <location>
        <begin position="110"/>
        <end position="144"/>
    </location>
</feature>
<dbReference type="AlphaFoldDB" id="A0A8S0PEC7"/>
<protein>
    <submittedName>
        <fullName evidence="2">Uncharacterized protein</fullName>
    </submittedName>
</protein>
<reference evidence="2 3" key="1">
    <citation type="submission" date="2019-12" db="EMBL/GenBank/DDBJ databases">
        <authorList>
            <person name="Alioto T."/>
            <person name="Alioto T."/>
            <person name="Gomez Garrido J."/>
        </authorList>
    </citation>
    <scope>NUCLEOTIDE SEQUENCE [LARGE SCALE GENOMIC DNA]</scope>
</reference>
<evidence type="ECO:0000313" key="3">
    <source>
        <dbReference type="Proteomes" id="UP000594638"/>
    </source>
</evidence>
<proteinExistence type="predicted"/>
<gene>
    <name evidence="2" type="ORF">OLEA9_A077832</name>
</gene>
<dbReference type="PANTHER" id="PTHR36746:SF3">
    <property type="entry name" value="DUF4005 DOMAIN-CONTAINING PROTEIN"/>
    <property type="match status" value="1"/>
</dbReference>
<keyword evidence="3" id="KW-1185">Reference proteome</keyword>
<organism evidence="2 3">
    <name type="scientific">Olea europaea subsp. europaea</name>
    <dbReference type="NCBI Taxonomy" id="158383"/>
    <lineage>
        <taxon>Eukaryota</taxon>
        <taxon>Viridiplantae</taxon>
        <taxon>Streptophyta</taxon>
        <taxon>Embryophyta</taxon>
        <taxon>Tracheophyta</taxon>
        <taxon>Spermatophyta</taxon>
        <taxon>Magnoliopsida</taxon>
        <taxon>eudicotyledons</taxon>
        <taxon>Gunneridae</taxon>
        <taxon>Pentapetalae</taxon>
        <taxon>asterids</taxon>
        <taxon>lamiids</taxon>
        <taxon>Lamiales</taxon>
        <taxon>Oleaceae</taxon>
        <taxon>Oleeae</taxon>
        <taxon>Olea</taxon>
    </lineage>
</organism>
<dbReference type="Proteomes" id="UP000594638">
    <property type="component" value="Unassembled WGS sequence"/>
</dbReference>
<name>A0A8S0PEC7_OLEEU</name>
<comment type="caution">
    <text evidence="2">The sequence shown here is derived from an EMBL/GenBank/DDBJ whole genome shotgun (WGS) entry which is preliminary data.</text>
</comment>
<dbReference type="EMBL" id="CACTIH010000045">
    <property type="protein sequence ID" value="CAA2940101.1"/>
    <property type="molecule type" value="Genomic_DNA"/>
</dbReference>
<feature type="compositionally biased region" description="Polar residues" evidence="1">
    <location>
        <begin position="73"/>
        <end position="86"/>
    </location>
</feature>